<evidence type="ECO:0000256" key="3">
    <source>
        <dbReference type="ARBA" id="ARBA00022490"/>
    </source>
</evidence>
<evidence type="ECO:0000256" key="7">
    <source>
        <dbReference type="ARBA" id="ARBA00023053"/>
    </source>
</evidence>
<evidence type="ECO:0000256" key="5">
    <source>
        <dbReference type="ARBA" id="ARBA00022723"/>
    </source>
</evidence>
<keyword evidence="5" id="KW-0479">Metal-binding</keyword>
<protein>
    <submittedName>
        <fullName evidence="8">ATP-dependent protease HslV</fullName>
    </submittedName>
</protein>
<comment type="similarity">
    <text evidence="2">Belongs to the peptidase T1B family. HslV subfamily.</text>
</comment>
<comment type="caution">
    <text evidence="8">The sequence shown here is derived from an EMBL/GenBank/DDBJ whole genome shotgun (WGS) entry which is preliminary data.</text>
</comment>
<organism evidence="8 9">
    <name type="scientific">Candidatus Ozemobacter sibiricus</name>
    <dbReference type="NCBI Taxonomy" id="2268124"/>
    <lineage>
        <taxon>Bacteria</taxon>
        <taxon>Candidatus Ozemobacteria</taxon>
        <taxon>Candidatus Ozemobacterales</taxon>
        <taxon>Candidatus Ozemobacteraceae</taxon>
        <taxon>Candidatus Ozemobacter</taxon>
    </lineage>
</organism>
<evidence type="ECO:0000256" key="4">
    <source>
        <dbReference type="ARBA" id="ARBA00022670"/>
    </source>
</evidence>
<evidence type="ECO:0000313" key="8">
    <source>
        <dbReference type="EMBL" id="RCK79373.1"/>
    </source>
</evidence>
<dbReference type="Proteomes" id="UP000252355">
    <property type="component" value="Unassembled WGS sequence"/>
</dbReference>
<dbReference type="GO" id="GO:0046872">
    <property type="term" value="F:metal ion binding"/>
    <property type="evidence" value="ECO:0007669"/>
    <property type="project" value="UniProtKB-KW"/>
</dbReference>
<name>A0A367ZMM5_9BACT</name>
<evidence type="ECO:0000256" key="6">
    <source>
        <dbReference type="ARBA" id="ARBA00022801"/>
    </source>
</evidence>
<dbReference type="InterPro" id="IPR023333">
    <property type="entry name" value="Proteasome_suB-type"/>
</dbReference>
<dbReference type="GO" id="GO:0051603">
    <property type="term" value="P:proteolysis involved in protein catabolic process"/>
    <property type="evidence" value="ECO:0007669"/>
    <property type="project" value="InterPro"/>
</dbReference>
<dbReference type="InterPro" id="IPR022281">
    <property type="entry name" value="ATP-dep_Prtase_HsIV_su"/>
</dbReference>
<evidence type="ECO:0000256" key="2">
    <source>
        <dbReference type="ARBA" id="ARBA00006053"/>
    </source>
</evidence>
<gene>
    <name evidence="8" type="ORF">OZSIB_0013</name>
</gene>
<keyword evidence="4 8" id="KW-0645">Protease</keyword>
<dbReference type="NCBIfam" id="TIGR03692">
    <property type="entry name" value="ATP_dep_HslV"/>
    <property type="match status" value="1"/>
</dbReference>
<dbReference type="EMBL" id="QOQW01000013">
    <property type="protein sequence ID" value="RCK79373.1"/>
    <property type="molecule type" value="Genomic_DNA"/>
</dbReference>
<keyword evidence="3" id="KW-0963">Cytoplasm</keyword>
<dbReference type="AlphaFoldDB" id="A0A367ZMM5"/>
<dbReference type="Gene3D" id="3.60.20.10">
    <property type="entry name" value="Glutamine Phosphoribosylpyrophosphate, subunit 1, domain 1"/>
    <property type="match status" value="1"/>
</dbReference>
<dbReference type="SUPFAM" id="SSF56235">
    <property type="entry name" value="N-terminal nucleophile aminohydrolases (Ntn hydrolases)"/>
    <property type="match status" value="1"/>
</dbReference>
<reference evidence="8 9" key="1">
    <citation type="submission" date="2018-05" db="EMBL/GenBank/DDBJ databases">
        <title>A metagenomic window into the 2 km-deep terrestrial subsurface aquifer revealed taxonomically and functionally diverse microbial community comprising novel uncultured bacterial lineages.</title>
        <authorList>
            <person name="Kadnikov V.V."/>
            <person name="Mardanov A.V."/>
            <person name="Beletsky A.V."/>
            <person name="Banks D."/>
            <person name="Pimenov N.V."/>
            <person name="Frank Y.A."/>
            <person name="Karnachuk O.V."/>
            <person name="Ravin N.V."/>
        </authorList>
    </citation>
    <scope>NUCLEOTIDE SEQUENCE [LARGE SCALE GENOMIC DNA]</scope>
    <source>
        <strain evidence="8">BY5</strain>
    </source>
</reference>
<accession>A0A367ZMM5</accession>
<dbReference type="PANTHER" id="PTHR32194:SF0">
    <property type="entry name" value="ATP-DEPENDENT PROTEASE SUBUNIT HSLV"/>
    <property type="match status" value="1"/>
</dbReference>
<sequence>MNMRATTILAVLRHRRLAMAGDGQVTLGQQIVKSKARKIRRFYQDGILGGFAGHTADALTLFERFEAKIMAASGNLKRAAVDLAKDWRMDRALRRLEAMLLVGDREQILMVSGQGDILEPDEPIAAIGSGAPVALAAARALFRHTSLSAEEIAREALLIAAEQCIFTNAQITLEILE</sequence>
<keyword evidence="7" id="KW-0915">Sodium</keyword>
<dbReference type="PANTHER" id="PTHR32194">
    <property type="entry name" value="METALLOPROTEASE TLDD"/>
    <property type="match status" value="1"/>
</dbReference>
<dbReference type="GO" id="GO:0005839">
    <property type="term" value="C:proteasome core complex"/>
    <property type="evidence" value="ECO:0007669"/>
    <property type="project" value="InterPro"/>
</dbReference>
<dbReference type="InterPro" id="IPR001353">
    <property type="entry name" value="Proteasome_sua/b"/>
</dbReference>
<dbReference type="NCBIfam" id="NF003964">
    <property type="entry name" value="PRK05456.1"/>
    <property type="match status" value="1"/>
</dbReference>
<keyword evidence="6" id="KW-0378">Hydrolase</keyword>
<dbReference type="PROSITE" id="PS51476">
    <property type="entry name" value="PROTEASOME_BETA_2"/>
    <property type="match status" value="1"/>
</dbReference>
<evidence type="ECO:0000256" key="1">
    <source>
        <dbReference type="ARBA" id="ARBA00004496"/>
    </source>
</evidence>
<dbReference type="GO" id="GO:0009376">
    <property type="term" value="C:HslUV protease complex"/>
    <property type="evidence" value="ECO:0007669"/>
    <property type="project" value="InterPro"/>
</dbReference>
<dbReference type="GO" id="GO:0004298">
    <property type="term" value="F:threonine-type endopeptidase activity"/>
    <property type="evidence" value="ECO:0007669"/>
    <property type="project" value="InterPro"/>
</dbReference>
<evidence type="ECO:0000313" key="9">
    <source>
        <dbReference type="Proteomes" id="UP000252355"/>
    </source>
</evidence>
<proteinExistence type="inferred from homology"/>
<dbReference type="InterPro" id="IPR029055">
    <property type="entry name" value="Ntn_hydrolases_N"/>
</dbReference>
<comment type="subcellular location">
    <subcellularLocation>
        <location evidence="1">Cytoplasm</location>
    </subcellularLocation>
</comment>
<dbReference type="Pfam" id="PF00227">
    <property type="entry name" value="Proteasome"/>
    <property type="match status" value="1"/>
</dbReference>